<protein>
    <submittedName>
        <fullName evidence="2">OLC1v1025302C1</fullName>
    </submittedName>
</protein>
<organism evidence="2 3">
    <name type="scientific">Oldenlandia corymbosa var. corymbosa</name>
    <dbReference type="NCBI Taxonomy" id="529605"/>
    <lineage>
        <taxon>Eukaryota</taxon>
        <taxon>Viridiplantae</taxon>
        <taxon>Streptophyta</taxon>
        <taxon>Embryophyta</taxon>
        <taxon>Tracheophyta</taxon>
        <taxon>Spermatophyta</taxon>
        <taxon>Magnoliopsida</taxon>
        <taxon>eudicotyledons</taxon>
        <taxon>Gunneridae</taxon>
        <taxon>Pentapetalae</taxon>
        <taxon>asterids</taxon>
        <taxon>lamiids</taxon>
        <taxon>Gentianales</taxon>
        <taxon>Rubiaceae</taxon>
        <taxon>Rubioideae</taxon>
        <taxon>Spermacoceae</taxon>
        <taxon>Hedyotis-Oldenlandia complex</taxon>
        <taxon>Oldenlandia</taxon>
    </lineage>
</organism>
<proteinExistence type="predicted"/>
<dbReference type="Proteomes" id="UP001161247">
    <property type="component" value="Chromosome 1"/>
</dbReference>
<reference evidence="2" key="1">
    <citation type="submission" date="2023-03" db="EMBL/GenBank/DDBJ databases">
        <authorList>
            <person name="Julca I."/>
        </authorList>
    </citation>
    <scope>NUCLEOTIDE SEQUENCE</scope>
</reference>
<sequence>MPQYCVDCKKIGHDHHSCRHNKAASSLQTIDSHQSKQLSKRSAQKKQANTTGLEKLGEKLSTVPLSNAGQQHFQFTPGLINDVQPPLNVFEVEVESQSKDSDPPLQVNTAAADGRTDVAVQALPLVEARRASYDAFAVEEQSIFPSSSHPIAAQDRSIALPLPDSNQRTTIEQGASVDVAIATGNRQSTSVPLPIVERAVSIHGETTASPEP</sequence>
<name>A0AAV1C4K2_OLDCO</name>
<keyword evidence="3" id="KW-1185">Reference proteome</keyword>
<feature type="region of interest" description="Disordered" evidence="1">
    <location>
        <begin position="24"/>
        <end position="51"/>
    </location>
</feature>
<evidence type="ECO:0000256" key="1">
    <source>
        <dbReference type="SAM" id="MobiDB-lite"/>
    </source>
</evidence>
<gene>
    <name evidence="2" type="ORF">OLC1_LOCUS2670</name>
</gene>
<feature type="compositionally biased region" description="Polar residues" evidence="1">
    <location>
        <begin position="24"/>
        <end position="37"/>
    </location>
</feature>
<evidence type="ECO:0000313" key="2">
    <source>
        <dbReference type="EMBL" id="CAI9090520.1"/>
    </source>
</evidence>
<evidence type="ECO:0000313" key="3">
    <source>
        <dbReference type="Proteomes" id="UP001161247"/>
    </source>
</evidence>
<accession>A0AAV1C4K2</accession>
<dbReference type="EMBL" id="OX459118">
    <property type="protein sequence ID" value="CAI9090520.1"/>
    <property type="molecule type" value="Genomic_DNA"/>
</dbReference>
<dbReference type="AlphaFoldDB" id="A0AAV1C4K2"/>